<dbReference type="InterPro" id="IPR053183">
    <property type="entry name" value="ASL1"/>
</dbReference>
<feature type="compositionally biased region" description="Low complexity" evidence="1">
    <location>
        <begin position="125"/>
        <end position="139"/>
    </location>
</feature>
<evidence type="ECO:0000256" key="2">
    <source>
        <dbReference type="SAM" id="Phobius"/>
    </source>
</evidence>
<evidence type="ECO:0000313" key="5">
    <source>
        <dbReference type="Proteomes" id="UP000321518"/>
    </source>
</evidence>
<reference evidence="4 5" key="1">
    <citation type="submission" date="2019-07" db="EMBL/GenBank/DDBJ databases">
        <title>Rhodotorula toruloides NBRC10032 genome sequencing.</title>
        <authorList>
            <person name="Shida Y."/>
            <person name="Takaku H."/>
            <person name="Ogasawara W."/>
            <person name="Mori K."/>
        </authorList>
    </citation>
    <scope>NUCLEOTIDE SEQUENCE [LARGE SCALE GENOMIC DNA]</scope>
    <source>
        <strain evidence="4 5">NBRC10032</strain>
    </source>
</reference>
<name>A0A511KDF9_RHOTO</name>
<keyword evidence="2" id="KW-0812">Transmembrane</keyword>
<gene>
    <name evidence="4" type="ORF">Rt10032_c05g2410</name>
</gene>
<dbReference type="PANTHER" id="PTHR34154:SF10">
    <property type="entry name" value="ASL1-LIKE GLYCOSYL HYDROLASE CATALYTIC DOMAIN-CONTAINING PROTEIN"/>
    <property type="match status" value="1"/>
</dbReference>
<organism evidence="4 5">
    <name type="scientific">Rhodotorula toruloides</name>
    <name type="common">Yeast</name>
    <name type="synonym">Rhodosporidium toruloides</name>
    <dbReference type="NCBI Taxonomy" id="5286"/>
    <lineage>
        <taxon>Eukaryota</taxon>
        <taxon>Fungi</taxon>
        <taxon>Dikarya</taxon>
        <taxon>Basidiomycota</taxon>
        <taxon>Pucciniomycotina</taxon>
        <taxon>Microbotryomycetes</taxon>
        <taxon>Sporidiobolales</taxon>
        <taxon>Sporidiobolaceae</taxon>
        <taxon>Rhodotorula</taxon>
    </lineage>
</organism>
<sequence length="439" mass="45828">MGREHARLPSTDDDTNSSDDGRSSASSRSSRSDGSRRNSDRDTDDDAQDTEDEDVEETPPRHSRCSSVLLVVLLLLLLCGTLGVAAWFWWSKSGSSATNVASTVTATASPAESGGIGGTDGAGSSGEETGQSATDAQATGGAGGSDSNSGTTAHSRVLPTGIGPSQAIMPSRSGPQQAATSSKTSTLAGSESAPTKAPSTNLKTCKKGTGYNDAKLTLQLNLCWAYNWAAAPGGTLGNGVMYVPMLWGNTDQYTTDWDKNARAAISAGATHVFGFNEPDLDTQSNISPKDAADAWKQHIEPLAGSAKLVSPAVTNGVKSASGAPMGVAWLKEFMAACTGCTIDAFALHWYDAASNTAYFTSYLEQASKDLAKPIWLTEFMSTGSATDQATFLKFADPWLEKQTFIEKYAAFGDFASNPVAVFVDQDGTPNDLGKVYAVA</sequence>
<dbReference type="GO" id="GO:0009277">
    <property type="term" value="C:fungal-type cell wall"/>
    <property type="evidence" value="ECO:0007669"/>
    <property type="project" value="TreeGrafter"/>
</dbReference>
<evidence type="ECO:0000256" key="1">
    <source>
        <dbReference type="SAM" id="MobiDB-lite"/>
    </source>
</evidence>
<dbReference type="InterPro" id="IPR024655">
    <property type="entry name" value="Asl1_glyco_hydro_catalytic"/>
</dbReference>
<feature type="region of interest" description="Disordered" evidence="1">
    <location>
        <begin position="106"/>
        <end position="203"/>
    </location>
</feature>
<feature type="compositionally biased region" description="Basic and acidic residues" evidence="1">
    <location>
        <begin position="30"/>
        <end position="41"/>
    </location>
</feature>
<dbReference type="GO" id="GO:0071966">
    <property type="term" value="P:fungal-type cell wall polysaccharide metabolic process"/>
    <property type="evidence" value="ECO:0007669"/>
    <property type="project" value="TreeGrafter"/>
</dbReference>
<feature type="compositionally biased region" description="Acidic residues" evidence="1">
    <location>
        <begin position="42"/>
        <end position="57"/>
    </location>
</feature>
<protein>
    <submittedName>
        <fullName evidence="4">Glycoside hydrolase</fullName>
    </submittedName>
</protein>
<feature type="domain" description="Asl1-like glycosyl hydrolase catalytic" evidence="3">
    <location>
        <begin position="217"/>
        <end position="436"/>
    </location>
</feature>
<keyword evidence="2" id="KW-1133">Transmembrane helix</keyword>
<dbReference type="Proteomes" id="UP000321518">
    <property type="component" value="Unassembled WGS sequence"/>
</dbReference>
<dbReference type="GO" id="GO:0016787">
    <property type="term" value="F:hydrolase activity"/>
    <property type="evidence" value="ECO:0007669"/>
    <property type="project" value="UniProtKB-KW"/>
</dbReference>
<dbReference type="Gene3D" id="3.20.20.80">
    <property type="entry name" value="Glycosidases"/>
    <property type="match status" value="1"/>
</dbReference>
<dbReference type="AlphaFoldDB" id="A0A511KDF9"/>
<dbReference type="InterPro" id="IPR017853">
    <property type="entry name" value="GH"/>
</dbReference>
<dbReference type="Pfam" id="PF11790">
    <property type="entry name" value="Glyco_hydro_cc"/>
    <property type="match status" value="1"/>
</dbReference>
<feature type="compositionally biased region" description="Polar residues" evidence="1">
    <location>
        <begin position="173"/>
        <end position="203"/>
    </location>
</feature>
<feature type="transmembrane region" description="Helical" evidence="2">
    <location>
        <begin position="68"/>
        <end position="90"/>
    </location>
</feature>
<evidence type="ECO:0000259" key="3">
    <source>
        <dbReference type="Pfam" id="PF11790"/>
    </source>
</evidence>
<keyword evidence="4" id="KW-0378">Hydrolase</keyword>
<proteinExistence type="predicted"/>
<comment type="caution">
    <text evidence="4">The sequence shown here is derived from an EMBL/GenBank/DDBJ whole genome shotgun (WGS) entry which is preliminary data.</text>
</comment>
<dbReference type="EMBL" id="BJWK01000005">
    <property type="protein sequence ID" value="GEM08393.1"/>
    <property type="molecule type" value="Genomic_DNA"/>
</dbReference>
<dbReference type="PANTHER" id="PTHR34154">
    <property type="entry name" value="ALKALI-SENSITIVE LINKAGE PROTEIN 1"/>
    <property type="match status" value="1"/>
</dbReference>
<feature type="compositionally biased region" description="Gly residues" evidence="1">
    <location>
        <begin position="114"/>
        <end position="124"/>
    </location>
</feature>
<feature type="region of interest" description="Disordered" evidence="1">
    <location>
        <begin position="1"/>
        <end position="63"/>
    </location>
</feature>
<dbReference type="OrthoDB" id="5959761at2759"/>
<keyword evidence="2" id="KW-0472">Membrane</keyword>
<accession>A0A511KDF9</accession>
<evidence type="ECO:0000313" key="4">
    <source>
        <dbReference type="EMBL" id="GEM08393.1"/>
    </source>
</evidence>
<dbReference type="SUPFAM" id="SSF51445">
    <property type="entry name" value="(Trans)glycosidases"/>
    <property type="match status" value="1"/>
</dbReference>